<protein>
    <submittedName>
        <fullName evidence="1">929_t:CDS:1</fullName>
    </submittedName>
</protein>
<reference evidence="1" key="1">
    <citation type="submission" date="2021-06" db="EMBL/GenBank/DDBJ databases">
        <authorList>
            <person name="Kallberg Y."/>
            <person name="Tangrot J."/>
            <person name="Rosling A."/>
        </authorList>
    </citation>
    <scope>NUCLEOTIDE SEQUENCE</scope>
    <source>
        <strain evidence="1">CL356</strain>
    </source>
</reference>
<evidence type="ECO:0000313" key="1">
    <source>
        <dbReference type="EMBL" id="CAG8762543.1"/>
    </source>
</evidence>
<sequence>MTVQKCIDGCAAAGFSSAGLEYGRECSCGNISFPPGSGAEPQDCSMPCLGDASQSGVDTTPTTPTGPWTPAQGGCWQDNVDHVRALEHGANGYDDMTPTKCQAICDAQGFNLAGVEYGRECCKSPFHSDHSCANHEPQSLWQHYHG</sequence>
<name>A0ACA9QRQ1_9GLOM</name>
<dbReference type="Proteomes" id="UP000789525">
    <property type="component" value="Unassembled WGS sequence"/>
</dbReference>
<evidence type="ECO:0000313" key="2">
    <source>
        <dbReference type="Proteomes" id="UP000789525"/>
    </source>
</evidence>
<proteinExistence type="predicted"/>
<gene>
    <name evidence="1" type="ORF">ACOLOM_LOCUS13275</name>
</gene>
<comment type="caution">
    <text evidence="1">The sequence shown here is derived from an EMBL/GenBank/DDBJ whole genome shotgun (WGS) entry which is preliminary data.</text>
</comment>
<dbReference type="EMBL" id="CAJVPT010059759">
    <property type="protein sequence ID" value="CAG8762543.1"/>
    <property type="molecule type" value="Genomic_DNA"/>
</dbReference>
<organism evidence="1 2">
    <name type="scientific">Acaulospora colombiana</name>
    <dbReference type="NCBI Taxonomy" id="27376"/>
    <lineage>
        <taxon>Eukaryota</taxon>
        <taxon>Fungi</taxon>
        <taxon>Fungi incertae sedis</taxon>
        <taxon>Mucoromycota</taxon>
        <taxon>Glomeromycotina</taxon>
        <taxon>Glomeromycetes</taxon>
        <taxon>Diversisporales</taxon>
        <taxon>Acaulosporaceae</taxon>
        <taxon>Acaulospora</taxon>
    </lineage>
</organism>
<accession>A0ACA9QRQ1</accession>
<keyword evidence="2" id="KW-1185">Reference proteome</keyword>